<dbReference type="Proteomes" id="UP000676967">
    <property type="component" value="Chromosome"/>
</dbReference>
<feature type="transmembrane region" description="Helical" evidence="1">
    <location>
        <begin position="39"/>
        <end position="57"/>
    </location>
</feature>
<keyword evidence="1" id="KW-0812">Transmembrane</keyword>
<proteinExistence type="predicted"/>
<dbReference type="EMBL" id="AP023356">
    <property type="protein sequence ID" value="BCJ47836.1"/>
    <property type="molecule type" value="Genomic_DNA"/>
</dbReference>
<keyword evidence="1" id="KW-1133">Transmembrane helix</keyword>
<evidence type="ECO:0000256" key="1">
    <source>
        <dbReference type="SAM" id="Phobius"/>
    </source>
</evidence>
<accession>A0ABM7M8A5</accession>
<feature type="transmembrane region" description="Helical" evidence="1">
    <location>
        <begin position="78"/>
        <end position="103"/>
    </location>
</feature>
<dbReference type="RefSeq" id="WP_189330195.1">
    <property type="nucleotide sequence ID" value="NZ_AP023356.1"/>
</dbReference>
<feature type="transmembrane region" description="Helical" evidence="1">
    <location>
        <begin position="175"/>
        <end position="193"/>
    </location>
</feature>
<keyword evidence="3" id="KW-1185">Reference proteome</keyword>
<gene>
    <name evidence="2" type="ORF">Aiant_84930</name>
</gene>
<protein>
    <submittedName>
        <fullName evidence="2">Uncharacterized protein</fullName>
    </submittedName>
</protein>
<name>A0ABM7M8A5_9ACTN</name>
<feature type="transmembrane region" description="Helical" evidence="1">
    <location>
        <begin position="109"/>
        <end position="128"/>
    </location>
</feature>
<evidence type="ECO:0000313" key="3">
    <source>
        <dbReference type="Proteomes" id="UP000676967"/>
    </source>
</evidence>
<reference evidence="2 3" key="1">
    <citation type="submission" date="2020-08" db="EMBL/GenBank/DDBJ databases">
        <title>Whole genome shotgun sequence of Actinoplanes ianthinogenes NBRC 13996.</title>
        <authorList>
            <person name="Komaki H."/>
            <person name="Tamura T."/>
        </authorList>
    </citation>
    <scope>NUCLEOTIDE SEQUENCE [LARGE SCALE GENOMIC DNA]</scope>
    <source>
        <strain evidence="2 3">NBRC 13996</strain>
    </source>
</reference>
<feature type="transmembrane region" description="Helical" evidence="1">
    <location>
        <begin position="12"/>
        <end position="33"/>
    </location>
</feature>
<evidence type="ECO:0000313" key="2">
    <source>
        <dbReference type="EMBL" id="BCJ47836.1"/>
    </source>
</evidence>
<feature type="transmembrane region" description="Helical" evidence="1">
    <location>
        <begin position="135"/>
        <end position="155"/>
    </location>
</feature>
<organism evidence="2 3">
    <name type="scientific">Actinoplanes ianthinogenes</name>
    <dbReference type="NCBI Taxonomy" id="122358"/>
    <lineage>
        <taxon>Bacteria</taxon>
        <taxon>Bacillati</taxon>
        <taxon>Actinomycetota</taxon>
        <taxon>Actinomycetes</taxon>
        <taxon>Micromonosporales</taxon>
        <taxon>Micromonosporaceae</taxon>
        <taxon>Actinoplanes</taxon>
    </lineage>
</organism>
<keyword evidence="1" id="KW-0472">Membrane</keyword>
<sequence length="200" mass="21368">MIAVLRSELYRSLTVPASLIALLGFGALAVLTGWFDKNFWTLLAGLGTFSTAVMVTAQHYQHRTALLLFLGRPQRLSVLAVQCLVAVALGVVLVAVSGIPVLLNGDSHQYATTLQTTPVIAVFGVANATIIRRPLWLLTGYLGWLVFVEGLIGRLESPLPFTSFLLASAGDAKALVALLTWTAVALPVAAWSIRRDLSGD</sequence>